<dbReference type="EMBL" id="MN740479">
    <property type="protein sequence ID" value="QHU28987.1"/>
    <property type="molecule type" value="Genomic_DNA"/>
</dbReference>
<evidence type="ECO:0000313" key="1">
    <source>
        <dbReference type="EMBL" id="QHU28987.1"/>
    </source>
</evidence>
<dbReference type="InterPro" id="IPR010982">
    <property type="entry name" value="Lambda_DNA-bd_dom_sf"/>
</dbReference>
<name>A0A6C0LEW0_9ZZZZ</name>
<reference evidence="1" key="1">
    <citation type="journal article" date="2020" name="Nature">
        <title>Giant virus diversity and host interactions through global metagenomics.</title>
        <authorList>
            <person name="Schulz F."/>
            <person name="Roux S."/>
            <person name="Paez-Espino D."/>
            <person name="Jungbluth S."/>
            <person name="Walsh D.A."/>
            <person name="Denef V.J."/>
            <person name="McMahon K.D."/>
            <person name="Konstantinidis K.T."/>
            <person name="Eloe-Fadrosh E.A."/>
            <person name="Kyrpides N.C."/>
            <person name="Woyke T."/>
        </authorList>
    </citation>
    <scope>NUCLEOTIDE SEQUENCE</scope>
    <source>
        <strain evidence="1">GVMAG-M-3300027791-30</strain>
    </source>
</reference>
<organism evidence="1">
    <name type="scientific">viral metagenome</name>
    <dbReference type="NCBI Taxonomy" id="1070528"/>
    <lineage>
        <taxon>unclassified sequences</taxon>
        <taxon>metagenomes</taxon>
        <taxon>organismal metagenomes</taxon>
    </lineage>
</organism>
<protein>
    <recommendedName>
        <fullName evidence="2">HTH cro/C1-type domain-containing protein</fullName>
    </recommendedName>
</protein>
<accession>A0A6C0LEW0</accession>
<dbReference type="Gene3D" id="1.10.260.40">
    <property type="entry name" value="lambda repressor-like DNA-binding domains"/>
    <property type="match status" value="1"/>
</dbReference>
<proteinExistence type="predicted"/>
<dbReference type="AlphaFoldDB" id="A0A6C0LEW0"/>
<dbReference type="GO" id="GO:0003677">
    <property type="term" value="F:DNA binding"/>
    <property type="evidence" value="ECO:0007669"/>
    <property type="project" value="InterPro"/>
</dbReference>
<sequence length="126" mass="14630">MEHQDFKTVVLNNITAKEKKVLDQNKKEVQKRISQKQVSSNDNEVVKVQADKKLGQLLSQARLAKGFKTQGDFIKELNQKTKLNISLQIYNKWENNKEVPTNEQIAKMEKVITVKLPRNKKIKIDN</sequence>
<evidence type="ECO:0008006" key="2">
    <source>
        <dbReference type="Google" id="ProtNLM"/>
    </source>
</evidence>